<feature type="active site" evidence="7">
    <location>
        <position position="90"/>
    </location>
</feature>
<dbReference type="Gene3D" id="3.40.366.10">
    <property type="entry name" value="Malonyl-Coenzyme A Acyl Carrier Protein, domain 2"/>
    <property type="match status" value="1"/>
</dbReference>
<keyword evidence="4 6" id="KW-0012">Acyltransferase</keyword>
<dbReference type="InterPro" id="IPR024925">
    <property type="entry name" value="Malonyl_CoA-ACP_transAc"/>
</dbReference>
<dbReference type="InterPro" id="IPR016035">
    <property type="entry name" value="Acyl_Trfase/lysoPLipase"/>
</dbReference>
<dbReference type="InterPro" id="IPR004410">
    <property type="entry name" value="Malonyl_CoA-ACP_transAc_FabD"/>
</dbReference>
<evidence type="ECO:0000256" key="1">
    <source>
        <dbReference type="ARBA" id="ARBA00013258"/>
    </source>
</evidence>
<comment type="catalytic activity">
    <reaction evidence="5 6">
        <text>holo-[ACP] + malonyl-CoA = malonyl-[ACP] + CoA</text>
        <dbReference type="Rhea" id="RHEA:41792"/>
        <dbReference type="Rhea" id="RHEA-COMP:9623"/>
        <dbReference type="Rhea" id="RHEA-COMP:9685"/>
        <dbReference type="ChEBI" id="CHEBI:57287"/>
        <dbReference type="ChEBI" id="CHEBI:57384"/>
        <dbReference type="ChEBI" id="CHEBI:64479"/>
        <dbReference type="ChEBI" id="CHEBI:78449"/>
        <dbReference type="EC" id="2.3.1.39"/>
    </reaction>
</comment>
<dbReference type="NCBIfam" id="TIGR00128">
    <property type="entry name" value="fabD"/>
    <property type="match status" value="1"/>
</dbReference>
<proteinExistence type="inferred from homology"/>
<dbReference type="PIRSF" id="PIRSF000446">
    <property type="entry name" value="Mct"/>
    <property type="match status" value="1"/>
</dbReference>
<feature type="active site" evidence="7">
    <location>
        <position position="199"/>
    </location>
</feature>
<dbReference type="EC" id="2.3.1.39" evidence="1 6"/>
<dbReference type="GO" id="GO:0005829">
    <property type="term" value="C:cytosol"/>
    <property type="evidence" value="ECO:0007669"/>
    <property type="project" value="TreeGrafter"/>
</dbReference>
<dbReference type="SUPFAM" id="SSF52151">
    <property type="entry name" value="FabD/lysophospholipase-like"/>
    <property type="match status" value="1"/>
</dbReference>
<keyword evidence="3 6" id="KW-0808">Transferase</keyword>
<dbReference type="RefSeq" id="WP_171092201.1">
    <property type="nucleotide sequence ID" value="NZ_CP053069.1"/>
</dbReference>
<dbReference type="PANTHER" id="PTHR42681:SF1">
    <property type="entry name" value="MALONYL-COA-ACYL CARRIER PROTEIN TRANSACYLASE, MITOCHONDRIAL"/>
    <property type="match status" value="1"/>
</dbReference>
<dbReference type="InterPro" id="IPR016036">
    <property type="entry name" value="Malonyl_transacylase_ACP-bd"/>
</dbReference>
<accession>A0A6M4GVD1</accession>
<evidence type="ECO:0000313" key="9">
    <source>
        <dbReference type="EMBL" id="QJR11126.1"/>
    </source>
</evidence>
<dbReference type="Pfam" id="PF00698">
    <property type="entry name" value="Acyl_transf_1"/>
    <property type="match status" value="1"/>
</dbReference>
<dbReference type="FunFam" id="3.30.70.250:FF:000001">
    <property type="entry name" value="Malonyl CoA-acyl carrier protein transacylase"/>
    <property type="match status" value="1"/>
</dbReference>
<evidence type="ECO:0000259" key="8">
    <source>
        <dbReference type="SMART" id="SM00827"/>
    </source>
</evidence>
<reference evidence="9 10" key="1">
    <citation type="submission" date="2020-04" db="EMBL/GenBank/DDBJ databases">
        <title>Usitatibacter rugosus gen. nov., sp. nov. and Usitatibacter palustris sp. nov., novel members of Usitatibacteraceae fam. nov. within the order Nitrosomonadales isolated from soil.</title>
        <authorList>
            <person name="Huber K.J."/>
            <person name="Neumann-Schaal M."/>
            <person name="Geppert A."/>
            <person name="Luckner M."/>
            <person name="Wanner G."/>
            <person name="Overmann J."/>
        </authorList>
    </citation>
    <scope>NUCLEOTIDE SEQUENCE [LARGE SCALE GENOMIC DNA]</scope>
    <source>
        <strain evidence="9 10">0125_3</strain>
    </source>
</reference>
<dbReference type="GO" id="GO:0004314">
    <property type="term" value="F:[acyl-carrier-protein] S-malonyltransferase activity"/>
    <property type="evidence" value="ECO:0007669"/>
    <property type="project" value="UniProtKB-EC"/>
</dbReference>
<dbReference type="GO" id="GO:0006633">
    <property type="term" value="P:fatty acid biosynthetic process"/>
    <property type="evidence" value="ECO:0007669"/>
    <property type="project" value="TreeGrafter"/>
</dbReference>
<evidence type="ECO:0000256" key="2">
    <source>
        <dbReference type="ARBA" id="ARBA00018953"/>
    </source>
</evidence>
<sequence length="308" mass="32627">MTLAILFPGQGSQSLGMMQGFADLPVVEKTFREASALVDVDYWKMVTEGPAEALNQTVNTQPVMLIAGVACWRAWREKGGAMPAYFAGHSLGEYTALVASGVLKFEDAVPLVRFRAQSMQEAVPEGTGGIAAILGLDEPAIREVCAAAAQGEVLEPANLNSPGQIVIAGHRTAVERGMAAAKEKGAKRAVMLPMSAPSHCSLMKPAADRLAERLAALPMGKPQVPVVQNRDVQAFDDPTRIRQALVEQLYNPVRWIETVQFLASHGVTRMVECGPGKVLTGLSKRIAGDAEVIAINDTAALTAAATQG</sequence>
<evidence type="ECO:0000256" key="5">
    <source>
        <dbReference type="ARBA" id="ARBA00048462"/>
    </source>
</evidence>
<evidence type="ECO:0000256" key="4">
    <source>
        <dbReference type="ARBA" id="ARBA00023315"/>
    </source>
</evidence>
<protein>
    <recommendedName>
        <fullName evidence="2 6">Malonyl CoA-acyl carrier protein transacylase</fullName>
        <ecNumber evidence="1 6">2.3.1.39</ecNumber>
    </recommendedName>
</protein>
<dbReference type="KEGG" id="uru:DSM104443_02197"/>
<dbReference type="InterPro" id="IPR001227">
    <property type="entry name" value="Ac_transferase_dom_sf"/>
</dbReference>
<dbReference type="EMBL" id="CP053069">
    <property type="protein sequence ID" value="QJR11126.1"/>
    <property type="molecule type" value="Genomic_DNA"/>
</dbReference>
<dbReference type="AlphaFoldDB" id="A0A6M4GVD1"/>
<dbReference type="SMART" id="SM00827">
    <property type="entry name" value="PKS_AT"/>
    <property type="match status" value="1"/>
</dbReference>
<evidence type="ECO:0000256" key="3">
    <source>
        <dbReference type="ARBA" id="ARBA00022679"/>
    </source>
</evidence>
<gene>
    <name evidence="9" type="primary">fabD</name>
    <name evidence="9" type="ORF">DSM104443_02197</name>
</gene>
<dbReference type="Gene3D" id="3.30.70.250">
    <property type="entry name" value="Malonyl-CoA ACP transacylase, ACP-binding"/>
    <property type="match status" value="1"/>
</dbReference>
<name>A0A6M4GVD1_9PROT</name>
<keyword evidence="10" id="KW-1185">Reference proteome</keyword>
<dbReference type="InterPro" id="IPR050858">
    <property type="entry name" value="Mal-CoA-ACP_Trans/PKS_FabD"/>
</dbReference>
<evidence type="ECO:0000313" key="10">
    <source>
        <dbReference type="Proteomes" id="UP000501534"/>
    </source>
</evidence>
<comment type="similarity">
    <text evidence="6">Belongs to the fabD family.</text>
</comment>
<feature type="domain" description="Malonyl-CoA:ACP transacylase (MAT)" evidence="8">
    <location>
        <begin position="6"/>
        <end position="305"/>
    </location>
</feature>
<organism evidence="9 10">
    <name type="scientific">Usitatibacter rugosus</name>
    <dbReference type="NCBI Taxonomy" id="2732067"/>
    <lineage>
        <taxon>Bacteria</taxon>
        <taxon>Pseudomonadati</taxon>
        <taxon>Pseudomonadota</taxon>
        <taxon>Betaproteobacteria</taxon>
        <taxon>Nitrosomonadales</taxon>
        <taxon>Usitatibacteraceae</taxon>
        <taxon>Usitatibacter</taxon>
    </lineage>
</organism>
<dbReference type="PANTHER" id="PTHR42681">
    <property type="entry name" value="MALONYL-COA-ACYL CARRIER PROTEIN TRANSACYLASE, MITOCHONDRIAL"/>
    <property type="match status" value="1"/>
</dbReference>
<dbReference type="InterPro" id="IPR014043">
    <property type="entry name" value="Acyl_transferase_dom"/>
</dbReference>
<dbReference type="Proteomes" id="UP000501534">
    <property type="component" value="Chromosome"/>
</dbReference>
<evidence type="ECO:0000256" key="7">
    <source>
        <dbReference type="PIRSR" id="PIRSR000446-1"/>
    </source>
</evidence>
<evidence type="ECO:0000256" key="6">
    <source>
        <dbReference type="PIRNR" id="PIRNR000446"/>
    </source>
</evidence>
<dbReference type="SUPFAM" id="SSF55048">
    <property type="entry name" value="Probable ACP-binding domain of malonyl-CoA ACP transacylase"/>
    <property type="match status" value="1"/>
</dbReference>